<sequence>MPYSLFSRLMGFRPLGQTFPNSEPVLKYDSIAPMDKGQKILPRLPVPDLETTLERYLQSVRPLLSDEEYQYTEKAVHEFGKAGGQGELLQRRLLARAATSTTSWLHEWWNEYAYFAYRDSLTFYVNYFFGFRDDPRRPNQLQRAAGLVKAIMEFRQDVVSRQLEPDCARDVPFCTSQYNYMFNSCRFPDSPEDHAESYDYETNNHLAVVRKGQFYIFDTVRPDGTQLTTNDIMSQLSAIMALADESDDPAFGILTTTNRDKWAENRKMIIEAHPSNKETMHKLETAMFLLSLEDYAPSTGEEFARGCWHGTGKNRFYDKNFQIIVFSNGMAGFNGEHSRMDGTVTARMCHFAIERSAKQALPKPSGITYKAPEKATLYFPIKSVPKILEAIKEAEMLFNKEVNAHSLGSMEYDLYGKGLVKKFKMSPDAYVQMAIQLAYYKMFGVCKATYESAATRKYAYGRTETCRTVSTESVEWVKAMCDDTKTVTEKANLLQKAVKKHSEYTLEAVEGRGVDRHLLGLRFLVEQDEPKPEIFSDASYERTSHWYLSTSQISDDLFDQYGWGEVVPDGFGLAYMIRERSIHFNCTALVNMQPKKLVKHIEQALSDTRELCIKFNELSQSVKKNGTITEKIDKLPDNAKSRNETNVMLHIPVNGKSEAVPS</sequence>
<comment type="similarity">
    <text evidence="1 4">Belongs to the carnitine/choline acetyltransferase family.</text>
</comment>
<evidence type="ECO:0000313" key="6">
    <source>
        <dbReference type="EMBL" id="KAK9762382.1"/>
    </source>
</evidence>
<accession>A0ABR2WLL0</accession>
<dbReference type="Proteomes" id="UP001479436">
    <property type="component" value="Unassembled WGS sequence"/>
</dbReference>
<dbReference type="InterPro" id="IPR042231">
    <property type="entry name" value="Cho/carn_acyl_trans_2"/>
</dbReference>
<gene>
    <name evidence="6" type="primary">CAT2_6</name>
    <name evidence="6" type="ORF">K7432_011927</name>
</gene>
<keyword evidence="7" id="KW-1185">Reference proteome</keyword>
<evidence type="ECO:0000256" key="3">
    <source>
        <dbReference type="ARBA" id="ARBA00023315"/>
    </source>
</evidence>
<dbReference type="InterPro" id="IPR023213">
    <property type="entry name" value="CAT-like_dom_sf"/>
</dbReference>
<evidence type="ECO:0000313" key="7">
    <source>
        <dbReference type="Proteomes" id="UP001479436"/>
    </source>
</evidence>
<feature type="domain" description="Choline/carnitine acyltransferase" evidence="5">
    <location>
        <begin position="44"/>
        <end position="602"/>
    </location>
</feature>
<reference evidence="6 7" key="1">
    <citation type="submission" date="2023-04" db="EMBL/GenBank/DDBJ databases">
        <title>Genome of Basidiobolus ranarum AG-B5.</title>
        <authorList>
            <person name="Stajich J.E."/>
            <person name="Carter-House D."/>
            <person name="Gryganskyi A."/>
        </authorList>
    </citation>
    <scope>NUCLEOTIDE SEQUENCE [LARGE SCALE GENOMIC DNA]</scope>
    <source>
        <strain evidence="6 7">AG-B5</strain>
    </source>
</reference>
<evidence type="ECO:0000256" key="2">
    <source>
        <dbReference type="ARBA" id="ARBA00022679"/>
    </source>
</evidence>
<name>A0ABR2WLL0_9FUNG</name>
<dbReference type="PANTHER" id="PTHR22589:SF103">
    <property type="entry name" value="CARNITINE O-ACETYL-TRANSFERASE, ISOFORM A-RELATED"/>
    <property type="match status" value="1"/>
</dbReference>
<protein>
    <submittedName>
        <fullName evidence="6">Carnitine O-acetyltransferase mitochondrial</fullName>
        <ecNumber evidence="6">2.3.1.7</ecNumber>
    </submittedName>
</protein>
<keyword evidence="2 4" id="KW-0808">Transferase</keyword>
<keyword evidence="3 4" id="KW-0012">Acyltransferase</keyword>
<dbReference type="EC" id="2.3.1.7" evidence="6"/>
<dbReference type="InterPro" id="IPR000542">
    <property type="entry name" value="Carn_acyl_trans"/>
</dbReference>
<dbReference type="InterPro" id="IPR039551">
    <property type="entry name" value="Cho/carn_acyl_trans"/>
</dbReference>
<dbReference type="PROSITE" id="PS00440">
    <property type="entry name" value="ACYLTRANSF_C_2"/>
    <property type="match status" value="1"/>
</dbReference>
<organism evidence="6 7">
    <name type="scientific">Basidiobolus ranarum</name>
    <dbReference type="NCBI Taxonomy" id="34480"/>
    <lineage>
        <taxon>Eukaryota</taxon>
        <taxon>Fungi</taxon>
        <taxon>Fungi incertae sedis</taxon>
        <taxon>Zoopagomycota</taxon>
        <taxon>Entomophthoromycotina</taxon>
        <taxon>Basidiobolomycetes</taxon>
        <taxon>Basidiobolales</taxon>
        <taxon>Basidiobolaceae</taxon>
        <taxon>Basidiobolus</taxon>
    </lineage>
</organism>
<dbReference type="PANTHER" id="PTHR22589">
    <property type="entry name" value="CARNITINE O-ACYLTRANSFERASE"/>
    <property type="match status" value="1"/>
</dbReference>
<evidence type="ECO:0000256" key="1">
    <source>
        <dbReference type="ARBA" id="ARBA00005232"/>
    </source>
</evidence>
<comment type="caution">
    <text evidence="6">The sequence shown here is derived from an EMBL/GenBank/DDBJ whole genome shotgun (WGS) entry which is preliminary data.</text>
</comment>
<proteinExistence type="inferred from homology"/>
<dbReference type="GO" id="GO:0004092">
    <property type="term" value="F:carnitine O-acetyltransferase activity"/>
    <property type="evidence" value="ECO:0007669"/>
    <property type="project" value="UniProtKB-EC"/>
</dbReference>
<evidence type="ECO:0000259" key="5">
    <source>
        <dbReference type="Pfam" id="PF00755"/>
    </source>
</evidence>
<dbReference type="EMBL" id="JASJQH010000977">
    <property type="protein sequence ID" value="KAK9762382.1"/>
    <property type="molecule type" value="Genomic_DNA"/>
</dbReference>
<dbReference type="SUPFAM" id="SSF52777">
    <property type="entry name" value="CoA-dependent acyltransferases"/>
    <property type="match status" value="2"/>
</dbReference>
<evidence type="ECO:0000256" key="4">
    <source>
        <dbReference type="RuleBase" id="RU003801"/>
    </source>
</evidence>
<dbReference type="Pfam" id="PF00755">
    <property type="entry name" value="Carn_acyltransf"/>
    <property type="match status" value="1"/>
</dbReference>
<dbReference type="Gene3D" id="3.30.559.10">
    <property type="entry name" value="Chloramphenicol acetyltransferase-like domain"/>
    <property type="match status" value="1"/>
</dbReference>
<dbReference type="Gene3D" id="3.30.559.70">
    <property type="entry name" value="Choline/Carnitine o-acyltransferase, domain 2"/>
    <property type="match status" value="1"/>
</dbReference>